<evidence type="ECO:0000256" key="1">
    <source>
        <dbReference type="ARBA" id="ARBA00001946"/>
    </source>
</evidence>
<dbReference type="RefSeq" id="WP_271011198.1">
    <property type="nucleotide sequence ID" value="NZ_JAQIFT010000016.1"/>
</dbReference>
<evidence type="ECO:0000256" key="5">
    <source>
        <dbReference type="ARBA" id="ARBA00013200"/>
    </source>
</evidence>
<evidence type="ECO:0000256" key="7">
    <source>
        <dbReference type="ARBA" id="ARBA00022475"/>
    </source>
</evidence>
<evidence type="ECO:0000313" key="21">
    <source>
        <dbReference type="Proteomes" id="UP001169242"/>
    </source>
</evidence>
<evidence type="ECO:0000256" key="16">
    <source>
        <dbReference type="ARBA" id="ARBA00032853"/>
    </source>
</evidence>
<dbReference type="PANTHER" id="PTHR34148:SF1">
    <property type="entry name" value="ADENOSYLCOBINAMIDE-GDP RIBAZOLETRANSFERASE"/>
    <property type="match status" value="1"/>
</dbReference>
<reference evidence="20" key="1">
    <citation type="journal article" date="2023" name="Int. J. Syst. Evol. Microbiol.">
        <title>&lt;i&gt;Holtiella tumoricola&lt;/i&gt; gen. nov. sp. nov., isolated from a human clinical sample.</title>
        <authorList>
            <person name="Allen-Vercoe E."/>
            <person name="Daigneault M.C."/>
            <person name="Vancuren S.J."/>
            <person name="Cochrane K."/>
            <person name="O'Neal L.L."/>
            <person name="Sankaranarayanan K."/>
            <person name="Lawson P.A."/>
        </authorList>
    </citation>
    <scope>NUCLEOTIDE SEQUENCE</scope>
    <source>
        <strain evidence="20">CC70A</strain>
    </source>
</reference>
<evidence type="ECO:0000256" key="18">
    <source>
        <dbReference type="ARBA" id="ARBA00049504"/>
    </source>
</evidence>
<feature type="transmembrane region" description="Helical" evidence="19">
    <location>
        <begin position="65"/>
        <end position="88"/>
    </location>
</feature>
<evidence type="ECO:0000256" key="4">
    <source>
        <dbReference type="ARBA" id="ARBA00010561"/>
    </source>
</evidence>
<comment type="subcellular location">
    <subcellularLocation>
        <location evidence="2 19">Cell membrane</location>
        <topology evidence="2 19">Multi-pass membrane protein</topology>
    </subcellularLocation>
</comment>
<evidence type="ECO:0000256" key="10">
    <source>
        <dbReference type="ARBA" id="ARBA00022692"/>
    </source>
</evidence>
<accession>A0AA42IZX9</accession>
<dbReference type="EMBL" id="JAQIFT010000016">
    <property type="protein sequence ID" value="MDA3730621.1"/>
    <property type="molecule type" value="Genomic_DNA"/>
</dbReference>
<gene>
    <name evidence="19 20" type="primary">cobS</name>
    <name evidence="20" type="ORF">PBV87_03800</name>
</gene>
<evidence type="ECO:0000256" key="13">
    <source>
        <dbReference type="ARBA" id="ARBA00023136"/>
    </source>
</evidence>
<keyword evidence="11 19" id="KW-0460">Magnesium</keyword>
<dbReference type="NCBIfam" id="TIGR00317">
    <property type="entry name" value="cobS"/>
    <property type="match status" value="1"/>
</dbReference>
<proteinExistence type="inferred from homology"/>
<evidence type="ECO:0000256" key="3">
    <source>
        <dbReference type="ARBA" id="ARBA00004663"/>
    </source>
</evidence>
<organism evidence="20 21">
    <name type="scientific">Holtiella tumoricola</name>
    <dbReference type="NCBI Taxonomy" id="3018743"/>
    <lineage>
        <taxon>Bacteria</taxon>
        <taxon>Bacillati</taxon>
        <taxon>Bacillota</taxon>
        <taxon>Clostridia</taxon>
        <taxon>Lachnospirales</taxon>
        <taxon>Cellulosilyticaceae</taxon>
        <taxon>Holtiella</taxon>
    </lineage>
</organism>
<feature type="transmembrane region" description="Helical" evidence="19">
    <location>
        <begin position="109"/>
        <end position="131"/>
    </location>
</feature>
<feature type="transmembrane region" description="Helical" evidence="19">
    <location>
        <begin position="177"/>
        <end position="210"/>
    </location>
</feature>
<name>A0AA42IZX9_9FIRM</name>
<dbReference type="GO" id="GO:0051073">
    <property type="term" value="F:adenosylcobinamide-GDP ribazoletransferase activity"/>
    <property type="evidence" value="ECO:0007669"/>
    <property type="project" value="UniProtKB-UniRule"/>
</dbReference>
<dbReference type="GO" id="GO:0005886">
    <property type="term" value="C:plasma membrane"/>
    <property type="evidence" value="ECO:0007669"/>
    <property type="project" value="UniProtKB-SubCell"/>
</dbReference>
<dbReference type="AlphaFoldDB" id="A0AA42IZX9"/>
<keyword evidence="9 19" id="KW-0808">Transferase</keyword>
<comment type="cofactor">
    <cofactor evidence="1 19">
        <name>Mg(2+)</name>
        <dbReference type="ChEBI" id="CHEBI:18420"/>
    </cofactor>
</comment>
<sequence>MKKLKQWVLAMQFLTRIPITKAAMPAEPSDFKGAMCFFTFIGLIVGIFTWILFGVGSLVDPLLGALLATIGGIWITGGIHLDGVSDVFDGFGANRDAARTLEIMKDSRVGTFGVLALLIDFMYHLIGFYLLREDPYLMIWVPVSAKMAVCLICSIGRNVSKGMGSLWIQNISKIGLGFNLLVFCGVGISLVSGMEMILGLLIVGVTVFILNHKFSKKLNGLNGDCLGATHQLAEWVILTYLMIISKGMIG</sequence>
<dbReference type="Pfam" id="PF02654">
    <property type="entry name" value="CobS"/>
    <property type="match status" value="1"/>
</dbReference>
<keyword evidence="8 19" id="KW-0169">Cobalamin biosynthesis</keyword>
<feature type="transmembrane region" description="Helical" evidence="19">
    <location>
        <begin position="34"/>
        <end position="53"/>
    </location>
</feature>
<dbReference type="HAMAP" id="MF_00719">
    <property type="entry name" value="CobS"/>
    <property type="match status" value="1"/>
</dbReference>
<keyword evidence="12 19" id="KW-1133">Transmembrane helix</keyword>
<keyword evidence="13 19" id="KW-0472">Membrane</keyword>
<evidence type="ECO:0000256" key="17">
    <source>
        <dbReference type="ARBA" id="ARBA00048623"/>
    </source>
</evidence>
<dbReference type="PANTHER" id="PTHR34148">
    <property type="entry name" value="ADENOSYLCOBINAMIDE-GDP RIBAZOLETRANSFERASE"/>
    <property type="match status" value="1"/>
</dbReference>
<dbReference type="GO" id="GO:0009236">
    <property type="term" value="P:cobalamin biosynthetic process"/>
    <property type="evidence" value="ECO:0007669"/>
    <property type="project" value="UniProtKB-UniRule"/>
</dbReference>
<evidence type="ECO:0000256" key="2">
    <source>
        <dbReference type="ARBA" id="ARBA00004651"/>
    </source>
</evidence>
<dbReference type="GO" id="GO:0008818">
    <property type="term" value="F:cobalamin 5'-phosphate synthase activity"/>
    <property type="evidence" value="ECO:0007669"/>
    <property type="project" value="UniProtKB-UniRule"/>
</dbReference>
<comment type="similarity">
    <text evidence="4 19">Belongs to the CobS family.</text>
</comment>
<dbReference type="Proteomes" id="UP001169242">
    <property type="component" value="Unassembled WGS sequence"/>
</dbReference>
<comment type="pathway">
    <text evidence="3 19">Cofactor biosynthesis; adenosylcobalamin biosynthesis; adenosylcobalamin from cob(II)yrinate a,c-diamide: step 7/7.</text>
</comment>
<keyword evidence="7 19" id="KW-1003">Cell membrane</keyword>
<evidence type="ECO:0000313" key="20">
    <source>
        <dbReference type="EMBL" id="MDA3730621.1"/>
    </source>
</evidence>
<keyword evidence="21" id="KW-1185">Reference proteome</keyword>
<evidence type="ECO:0000256" key="14">
    <source>
        <dbReference type="ARBA" id="ARBA00025228"/>
    </source>
</evidence>
<comment type="function">
    <text evidence="14 19">Joins adenosylcobinamide-GDP and alpha-ribazole to generate adenosylcobalamin (Ado-cobalamin). Also synthesizes adenosylcobalamin 5'-phosphate from adenosylcobinamide-GDP and alpha-ribazole 5'-phosphate.</text>
</comment>
<dbReference type="InterPro" id="IPR003805">
    <property type="entry name" value="CobS"/>
</dbReference>
<protein>
    <recommendedName>
        <fullName evidence="6 19">Adenosylcobinamide-GDP ribazoletransferase</fullName>
        <ecNumber evidence="5 19">2.7.8.26</ecNumber>
    </recommendedName>
    <alternativeName>
        <fullName evidence="16 19">Cobalamin synthase</fullName>
    </alternativeName>
    <alternativeName>
        <fullName evidence="15 19">Cobalamin-5'-phosphate synthase</fullName>
    </alternativeName>
</protein>
<comment type="caution">
    <text evidence="20">The sequence shown here is derived from an EMBL/GenBank/DDBJ whole genome shotgun (WGS) entry which is preliminary data.</text>
</comment>
<evidence type="ECO:0000256" key="9">
    <source>
        <dbReference type="ARBA" id="ARBA00022679"/>
    </source>
</evidence>
<evidence type="ECO:0000256" key="11">
    <source>
        <dbReference type="ARBA" id="ARBA00022842"/>
    </source>
</evidence>
<comment type="catalytic activity">
    <reaction evidence="18 19">
        <text>alpha-ribazole 5'-phosphate + adenosylcob(III)inamide-GDP = adenosylcob(III)alamin 5'-phosphate + GMP + H(+)</text>
        <dbReference type="Rhea" id="RHEA:23560"/>
        <dbReference type="ChEBI" id="CHEBI:15378"/>
        <dbReference type="ChEBI" id="CHEBI:57918"/>
        <dbReference type="ChEBI" id="CHEBI:58115"/>
        <dbReference type="ChEBI" id="CHEBI:60487"/>
        <dbReference type="ChEBI" id="CHEBI:60493"/>
        <dbReference type="EC" id="2.7.8.26"/>
    </reaction>
</comment>
<comment type="catalytic activity">
    <reaction evidence="17 19">
        <text>alpha-ribazole + adenosylcob(III)inamide-GDP = adenosylcob(III)alamin + GMP + H(+)</text>
        <dbReference type="Rhea" id="RHEA:16049"/>
        <dbReference type="ChEBI" id="CHEBI:10329"/>
        <dbReference type="ChEBI" id="CHEBI:15378"/>
        <dbReference type="ChEBI" id="CHEBI:18408"/>
        <dbReference type="ChEBI" id="CHEBI:58115"/>
        <dbReference type="ChEBI" id="CHEBI:60487"/>
        <dbReference type="EC" id="2.7.8.26"/>
    </reaction>
</comment>
<evidence type="ECO:0000256" key="8">
    <source>
        <dbReference type="ARBA" id="ARBA00022573"/>
    </source>
</evidence>
<evidence type="ECO:0000256" key="6">
    <source>
        <dbReference type="ARBA" id="ARBA00015850"/>
    </source>
</evidence>
<evidence type="ECO:0000256" key="19">
    <source>
        <dbReference type="HAMAP-Rule" id="MF_00719"/>
    </source>
</evidence>
<evidence type="ECO:0000256" key="12">
    <source>
        <dbReference type="ARBA" id="ARBA00022989"/>
    </source>
</evidence>
<feature type="transmembrane region" description="Helical" evidence="19">
    <location>
        <begin position="137"/>
        <end position="156"/>
    </location>
</feature>
<evidence type="ECO:0000256" key="15">
    <source>
        <dbReference type="ARBA" id="ARBA00032605"/>
    </source>
</evidence>
<dbReference type="EC" id="2.7.8.26" evidence="5 19"/>
<keyword evidence="10 19" id="KW-0812">Transmembrane</keyword>